<keyword evidence="3" id="KW-1185">Reference proteome</keyword>
<evidence type="ECO:0000256" key="1">
    <source>
        <dbReference type="SAM" id="Coils"/>
    </source>
</evidence>
<dbReference type="AlphaFoldDB" id="A0A1X6Y5N2"/>
<gene>
    <name evidence="2" type="primary">ftsL</name>
    <name evidence="2" type="ORF">ROA7450_00067</name>
</gene>
<sequence length="122" mass="14060">MRSLFYVFTACAVIALAFWAYHENYKTQTVQTEAERLQREISEARARLRVLNAEWAYLNRPDRLRDLAEINFEKLGLLPLQPDQFGNVDQVSFPRSDENETIFSIVNGIEVSNSGALTETYP</sequence>
<dbReference type="Proteomes" id="UP000193061">
    <property type="component" value="Unassembled WGS sequence"/>
</dbReference>
<keyword evidence="2" id="KW-0131">Cell cycle</keyword>
<keyword evidence="1" id="KW-0175">Coiled coil</keyword>
<proteinExistence type="predicted"/>
<keyword evidence="2" id="KW-0132">Cell division</keyword>
<protein>
    <submittedName>
        <fullName evidence="2">Cell division protein FtsL</fullName>
    </submittedName>
</protein>
<dbReference type="OrthoDB" id="7165680at2"/>
<evidence type="ECO:0000313" key="2">
    <source>
        <dbReference type="EMBL" id="SLN11158.1"/>
    </source>
</evidence>
<accession>A0A1X6Y5N2</accession>
<dbReference type="GO" id="GO:0051301">
    <property type="term" value="P:cell division"/>
    <property type="evidence" value="ECO:0007669"/>
    <property type="project" value="UniProtKB-KW"/>
</dbReference>
<dbReference type="RefSeq" id="WP_143534299.1">
    <property type="nucleotide sequence ID" value="NZ_FWFX01000001.1"/>
</dbReference>
<name>A0A1X6Y5N2_9RHOB</name>
<dbReference type="EMBL" id="FWFX01000001">
    <property type="protein sequence ID" value="SLN11158.1"/>
    <property type="molecule type" value="Genomic_DNA"/>
</dbReference>
<reference evidence="2 3" key="1">
    <citation type="submission" date="2017-03" db="EMBL/GenBank/DDBJ databases">
        <authorList>
            <person name="Afonso C.L."/>
            <person name="Miller P.J."/>
            <person name="Scott M.A."/>
            <person name="Spackman E."/>
            <person name="Goraichik I."/>
            <person name="Dimitrov K.M."/>
            <person name="Suarez D.L."/>
            <person name="Swayne D.E."/>
        </authorList>
    </citation>
    <scope>NUCLEOTIDE SEQUENCE [LARGE SCALE GENOMIC DNA]</scope>
    <source>
        <strain evidence="2 3">CECT 7450</strain>
    </source>
</reference>
<feature type="coiled-coil region" evidence="1">
    <location>
        <begin position="27"/>
        <end position="54"/>
    </location>
</feature>
<evidence type="ECO:0000313" key="3">
    <source>
        <dbReference type="Proteomes" id="UP000193061"/>
    </source>
</evidence>
<organism evidence="2 3">
    <name type="scientific">Roseovarius albus</name>
    <dbReference type="NCBI Taxonomy" id="1247867"/>
    <lineage>
        <taxon>Bacteria</taxon>
        <taxon>Pseudomonadati</taxon>
        <taxon>Pseudomonadota</taxon>
        <taxon>Alphaproteobacteria</taxon>
        <taxon>Rhodobacterales</taxon>
        <taxon>Roseobacteraceae</taxon>
        <taxon>Roseovarius</taxon>
    </lineage>
</organism>